<feature type="transmembrane region" description="Helical" evidence="1">
    <location>
        <begin position="32"/>
        <end position="49"/>
    </location>
</feature>
<gene>
    <name evidence="2" type="ORF">DJ017_12100</name>
</gene>
<organism evidence="2 3">
    <name type="scientific">Phenylobacterium soli</name>
    <dbReference type="NCBI Taxonomy" id="2170551"/>
    <lineage>
        <taxon>Bacteria</taxon>
        <taxon>Pseudomonadati</taxon>
        <taxon>Pseudomonadota</taxon>
        <taxon>Alphaproteobacteria</taxon>
        <taxon>Caulobacterales</taxon>
        <taxon>Caulobacteraceae</taxon>
        <taxon>Phenylobacterium</taxon>
    </lineage>
</organism>
<protein>
    <submittedName>
        <fullName evidence="2">Uncharacterized protein</fullName>
    </submittedName>
</protein>
<sequence>MKREQAAIAVSAPLMLGGLVAAALADTWPVRLGGAAMVIGASVALAVTGRRARQLSWGLAALGAVAVLASCI</sequence>
<proteinExistence type="predicted"/>
<keyword evidence="1" id="KW-0812">Transmembrane</keyword>
<keyword evidence="1" id="KW-0472">Membrane</keyword>
<name>A0A328AQL4_9CAUL</name>
<keyword evidence="1" id="KW-1133">Transmembrane helix</keyword>
<dbReference type="EMBL" id="QFYQ01000001">
    <property type="protein sequence ID" value="RAK55208.1"/>
    <property type="molecule type" value="Genomic_DNA"/>
</dbReference>
<comment type="caution">
    <text evidence="2">The sequence shown here is derived from an EMBL/GenBank/DDBJ whole genome shotgun (WGS) entry which is preliminary data.</text>
</comment>
<dbReference type="AlphaFoldDB" id="A0A328AQL4"/>
<evidence type="ECO:0000313" key="2">
    <source>
        <dbReference type="EMBL" id="RAK55208.1"/>
    </source>
</evidence>
<dbReference type="Proteomes" id="UP000249254">
    <property type="component" value="Unassembled WGS sequence"/>
</dbReference>
<accession>A0A328AQL4</accession>
<evidence type="ECO:0000313" key="3">
    <source>
        <dbReference type="Proteomes" id="UP000249254"/>
    </source>
</evidence>
<reference evidence="3" key="1">
    <citation type="submission" date="2018-05" db="EMBL/GenBank/DDBJ databases">
        <authorList>
            <person name="Li X."/>
        </authorList>
    </citation>
    <scope>NUCLEOTIDE SEQUENCE [LARGE SCALE GENOMIC DNA]</scope>
    <source>
        <strain evidence="3">LX32</strain>
    </source>
</reference>
<evidence type="ECO:0000256" key="1">
    <source>
        <dbReference type="SAM" id="Phobius"/>
    </source>
</evidence>
<keyword evidence="3" id="KW-1185">Reference proteome</keyword>